<name>A0ABN2EXH2_9ACTN</name>
<accession>A0ABN2EXH2</accession>
<evidence type="ECO:0000313" key="2">
    <source>
        <dbReference type="EMBL" id="GAA1619966.1"/>
    </source>
</evidence>
<dbReference type="Proteomes" id="UP001501319">
    <property type="component" value="Unassembled WGS sequence"/>
</dbReference>
<evidence type="ECO:0000256" key="1">
    <source>
        <dbReference type="SAM" id="MobiDB-lite"/>
    </source>
</evidence>
<keyword evidence="3" id="KW-1185">Reference proteome</keyword>
<sequence>MRRALAGIAYKQFGTSGAAAVRAITPRSGPLGEPNGGTDHWCSNTLREPTPVVSGIVDLLQAAAAQFERTVAGSRSANKRMPRAQPAIGEPSVPQLCNIEDTRLGMAARAASGG</sequence>
<proteinExistence type="predicted"/>
<dbReference type="EMBL" id="BAAANE010000001">
    <property type="protein sequence ID" value="GAA1619966.1"/>
    <property type="molecule type" value="Genomic_DNA"/>
</dbReference>
<comment type="caution">
    <text evidence="2">The sequence shown here is derived from an EMBL/GenBank/DDBJ whole genome shotgun (WGS) entry which is preliminary data.</text>
</comment>
<evidence type="ECO:0000313" key="3">
    <source>
        <dbReference type="Proteomes" id="UP001501319"/>
    </source>
</evidence>
<organism evidence="2 3">
    <name type="scientific">Kribbella alba</name>
    <dbReference type="NCBI Taxonomy" id="190197"/>
    <lineage>
        <taxon>Bacteria</taxon>
        <taxon>Bacillati</taxon>
        <taxon>Actinomycetota</taxon>
        <taxon>Actinomycetes</taxon>
        <taxon>Propionibacteriales</taxon>
        <taxon>Kribbellaceae</taxon>
        <taxon>Kribbella</taxon>
    </lineage>
</organism>
<protein>
    <submittedName>
        <fullName evidence="2">Uncharacterized protein</fullName>
    </submittedName>
</protein>
<reference evidence="2 3" key="1">
    <citation type="journal article" date="2019" name="Int. J. Syst. Evol. Microbiol.">
        <title>The Global Catalogue of Microorganisms (GCM) 10K type strain sequencing project: providing services to taxonomists for standard genome sequencing and annotation.</title>
        <authorList>
            <consortium name="The Broad Institute Genomics Platform"/>
            <consortium name="The Broad Institute Genome Sequencing Center for Infectious Disease"/>
            <person name="Wu L."/>
            <person name="Ma J."/>
        </authorList>
    </citation>
    <scope>NUCLEOTIDE SEQUENCE [LARGE SCALE GENOMIC DNA]</scope>
    <source>
        <strain evidence="2 3">JCM 14306</strain>
    </source>
</reference>
<feature type="region of interest" description="Disordered" evidence="1">
    <location>
        <begin position="72"/>
        <end position="93"/>
    </location>
</feature>
<gene>
    <name evidence="2" type="ORF">GCM10009744_03420</name>
</gene>